<evidence type="ECO:0000256" key="5">
    <source>
        <dbReference type="ARBA" id="ARBA00022729"/>
    </source>
</evidence>
<evidence type="ECO:0000256" key="2">
    <source>
        <dbReference type="ARBA" id="ARBA00022487"/>
    </source>
</evidence>
<keyword evidence="2" id="KW-0719">Serine esterase</keyword>
<proteinExistence type="inferred from homology"/>
<sequence length="512" mass="55245">MVSLPDDVSHALLDPSAAEVQIQEDVPTMVRPKTEIQATIASHPLTPNNAEYCYIQAVIGGRINAWAKLPATSDYNGRFVQWGCGGACGINPFDSDQDNQTTALVEGYALTTTDMGNSGDGSFFPFFNNLQCKIDWGYQATHATAVFSKLLVKAYYGSAPSYAYFIGSSTGGRQGLVEAQRFPGDSDGIVSVAPAYNETGITTYQMSWNTAACISNDTDTTDPILTADQLTFITDAVLDACDGEDGLVDGILSNPRACSFNLTALACSSGLISNSSQCLSAAAVAAARSIYVGPQNSNGTYLTLEGLLPGSEGAWSGPLCPTEEETAGFYTFATQYFSYYVFNPDAVGGIEAYDFSMDTPISETAYTENFEHGGISDLFKFKELGGRLIMSQGLRDYAVPPWFARDYYQRVITTMGGYESTVDFFKYYEMPGVNHVSGGPGADTWDEIGLIAAWVERGEAPGTIMASHLDDGVVNFTRPLYPYPSLPYYNSNTSEFYAFNASASGLRGYDIY</sequence>
<keyword evidence="6 10" id="KW-0378">Hydrolase</keyword>
<evidence type="ECO:0000256" key="1">
    <source>
        <dbReference type="ARBA" id="ARBA00006249"/>
    </source>
</evidence>
<name>A0AAN6DRW6_9EURO</name>
<keyword evidence="7" id="KW-0106">Calcium</keyword>
<evidence type="ECO:0000313" key="12">
    <source>
        <dbReference type="Proteomes" id="UP001203852"/>
    </source>
</evidence>
<protein>
    <recommendedName>
        <fullName evidence="10">Carboxylic ester hydrolase</fullName>
        <ecNumber evidence="10">3.1.1.-</ecNumber>
    </recommendedName>
</protein>
<evidence type="ECO:0000256" key="10">
    <source>
        <dbReference type="RuleBase" id="RU361238"/>
    </source>
</evidence>
<comment type="similarity">
    <text evidence="1 10">Belongs to the tannase family.</text>
</comment>
<comment type="caution">
    <text evidence="11">The sequence shown here is derived from an EMBL/GenBank/DDBJ whole genome shotgun (WGS) entry which is preliminary data.</text>
</comment>
<dbReference type="SUPFAM" id="SSF53474">
    <property type="entry name" value="alpha/beta-Hydrolases"/>
    <property type="match status" value="1"/>
</dbReference>
<keyword evidence="8" id="KW-1015">Disulfide bond</keyword>
<accession>A0AAN6DRW6</accession>
<keyword evidence="12" id="KW-1185">Reference proteome</keyword>
<dbReference type="PANTHER" id="PTHR33938">
    <property type="entry name" value="FERULOYL ESTERASE B-RELATED"/>
    <property type="match status" value="1"/>
</dbReference>
<dbReference type="GO" id="GO:0045493">
    <property type="term" value="P:xylan catabolic process"/>
    <property type="evidence" value="ECO:0007669"/>
    <property type="project" value="UniProtKB-KW"/>
</dbReference>
<reference evidence="11" key="1">
    <citation type="journal article" date="2022" name="bioRxiv">
        <title>Deciphering the potential niche of two novel black yeast fungi from a biological soil crust based on their genomes, phenotypes, and melanin regulation.</title>
        <authorList>
            <consortium name="DOE Joint Genome Institute"/>
            <person name="Carr E.C."/>
            <person name="Barton Q."/>
            <person name="Grambo S."/>
            <person name="Sullivan M."/>
            <person name="Renfro C.M."/>
            <person name="Kuo A."/>
            <person name="Pangilinan J."/>
            <person name="Lipzen A."/>
            <person name="Keymanesh K."/>
            <person name="Savage E."/>
            <person name="Barry K."/>
            <person name="Grigoriev I.V."/>
            <person name="Riekhof W.R."/>
            <person name="Harris S.S."/>
        </authorList>
    </citation>
    <scope>NUCLEOTIDE SEQUENCE</scope>
    <source>
        <strain evidence="11">JF 03-4F</strain>
    </source>
</reference>
<dbReference type="EMBL" id="MU404356">
    <property type="protein sequence ID" value="KAI1611715.1"/>
    <property type="molecule type" value="Genomic_DNA"/>
</dbReference>
<evidence type="ECO:0000256" key="7">
    <source>
        <dbReference type="ARBA" id="ARBA00022837"/>
    </source>
</evidence>
<dbReference type="InterPro" id="IPR011118">
    <property type="entry name" value="Tannase/feruloyl_esterase"/>
</dbReference>
<evidence type="ECO:0000256" key="6">
    <source>
        <dbReference type="ARBA" id="ARBA00022801"/>
    </source>
</evidence>
<comment type="catalytic activity">
    <reaction evidence="9">
        <text>feruloyl-polysaccharide + H2O = ferulate + polysaccharide.</text>
        <dbReference type="EC" id="3.1.1.73"/>
    </reaction>
</comment>
<keyword evidence="4" id="KW-0479">Metal-binding</keyword>
<dbReference type="EC" id="3.1.1.-" evidence="10"/>
<dbReference type="GO" id="GO:0030600">
    <property type="term" value="F:feruloyl esterase activity"/>
    <property type="evidence" value="ECO:0007669"/>
    <property type="project" value="UniProtKB-EC"/>
</dbReference>
<keyword evidence="3" id="KW-0119">Carbohydrate metabolism</keyword>
<evidence type="ECO:0000313" key="11">
    <source>
        <dbReference type="EMBL" id="KAI1611715.1"/>
    </source>
</evidence>
<dbReference type="InterPro" id="IPR029058">
    <property type="entry name" value="AB_hydrolase_fold"/>
</dbReference>
<keyword evidence="5" id="KW-0732">Signal</keyword>
<dbReference type="GO" id="GO:0046872">
    <property type="term" value="F:metal ion binding"/>
    <property type="evidence" value="ECO:0007669"/>
    <property type="project" value="UniProtKB-KW"/>
</dbReference>
<keyword evidence="3" id="KW-0858">Xylan degradation</keyword>
<organism evidence="11 12">
    <name type="scientific">Exophiala viscosa</name>
    <dbReference type="NCBI Taxonomy" id="2486360"/>
    <lineage>
        <taxon>Eukaryota</taxon>
        <taxon>Fungi</taxon>
        <taxon>Dikarya</taxon>
        <taxon>Ascomycota</taxon>
        <taxon>Pezizomycotina</taxon>
        <taxon>Eurotiomycetes</taxon>
        <taxon>Chaetothyriomycetidae</taxon>
        <taxon>Chaetothyriales</taxon>
        <taxon>Herpotrichiellaceae</taxon>
        <taxon>Exophiala</taxon>
    </lineage>
</organism>
<keyword evidence="3" id="KW-0624">Polysaccharide degradation</keyword>
<evidence type="ECO:0000256" key="9">
    <source>
        <dbReference type="ARBA" id="ARBA00034075"/>
    </source>
</evidence>
<dbReference type="AlphaFoldDB" id="A0AAN6DRW6"/>
<dbReference type="PANTHER" id="PTHR33938:SF15">
    <property type="entry name" value="FERULOYL ESTERASE B-RELATED"/>
    <property type="match status" value="1"/>
</dbReference>
<dbReference type="Pfam" id="PF07519">
    <property type="entry name" value="Tannase"/>
    <property type="match status" value="1"/>
</dbReference>
<evidence type="ECO:0000256" key="4">
    <source>
        <dbReference type="ARBA" id="ARBA00022723"/>
    </source>
</evidence>
<dbReference type="Proteomes" id="UP001203852">
    <property type="component" value="Unassembled WGS sequence"/>
</dbReference>
<evidence type="ECO:0000256" key="3">
    <source>
        <dbReference type="ARBA" id="ARBA00022651"/>
    </source>
</evidence>
<evidence type="ECO:0000256" key="8">
    <source>
        <dbReference type="ARBA" id="ARBA00023157"/>
    </source>
</evidence>
<gene>
    <name evidence="11" type="ORF">EDD36DRAFT_466645</name>
</gene>